<proteinExistence type="predicted"/>
<dbReference type="EMBL" id="CP092877">
    <property type="protein sequence ID" value="UYV77963.1"/>
    <property type="molecule type" value="Genomic_DNA"/>
</dbReference>
<evidence type="ECO:0000259" key="1">
    <source>
        <dbReference type="PROSITE" id="PS50878"/>
    </source>
</evidence>
<protein>
    <recommendedName>
        <fullName evidence="1">Reverse transcriptase domain-containing protein</fullName>
    </recommendedName>
</protein>
<dbReference type="Pfam" id="PF26215">
    <property type="entry name" value="HTH_animal"/>
    <property type="match status" value="1"/>
</dbReference>
<dbReference type="PROSITE" id="PS50878">
    <property type="entry name" value="RT_POL"/>
    <property type="match status" value="1"/>
</dbReference>
<reference evidence="2 3" key="1">
    <citation type="submission" date="2022-01" db="EMBL/GenBank/DDBJ databases">
        <title>A chromosomal length assembly of Cordylochernes scorpioides.</title>
        <authorList>
            <person name="Zeh D."/>
            <person name="Zeh J."/>
        </authorList>
    </citation>
    <scope>NUCLEOTIDE SEQUENCE [LARGE SCALE GENOMIC DNA]</scope>
    <source>
        <strain evidence="2">IN4F17</strain>
        <tissue evidence="2">Whole Body</tissue>
    </source>
</reference>
<name>A0ABY6LA88_9ARAC</name>
<dbReference type="InterPro" id="IPR058912">
    <property type="entry name" value="HTH_animal"/>
</dbReference>
<feature type="domain" description="Reverse transcriptase" evidence="1">
    <location>
        <begin position="234"/>
        <end position="509"/>
    </location>
</feature>
<keyword evidence="3" id="KW-1185">Reference proteome</keyword>
<organism evidence="2 3">
    <name type="scientific">Cordylochernes scorpioides</name>
    <dbReference type="NCBI Taxonomy" id="51811"/>
    <lineage>
        <taxon>Eukaryota</taxon>
        <taxon>Metazoa</taxon>
        <taxon>Ecdysozoa</taxon>
        <taxon>Arthropoda</taxon>
        <taxon>Chelicerata</taxon>
        <taxon>Arachnida</taxon>
        <taxon>Pseudoscorpiones</taxon>
        <taxon>Cheliferoidea</taxon>
        <taxon>Chernetidae</taxon>
        <taxon>Cordylochernes</taxon>
    </lineage>
</organism>
<dbReference type="PANTHER" id="PTHR21301">
    <property type="entry name" value="REVERSE TRANSCRIPTASE"/>
    <property type="match status" value="1"/>
</dbReference>
<dbReference type="InterPro" id="IPR000477">
    <property type="entry name" value="RT_dom"/>
</dbReference>
<accession>A0ABY6LA88</accession>
<evidence type="ECO:0000313" key="2">
    <source>
        <dbReference type="EMBL" id="UYV77963.1"/>
    </source>
</evidence>
<evidence type="ECO:0000313" key="3">
    <source>
        <dbReference type="Proteomes" id="UP001235939"/>
    </source>
</evidence>
<sequence length="724" mass="83046">MEPEQQLYIPKIENDRCDRDVERHLRLFIEHYNYKSNERASVHGCEVFKCSFTPPSLRVKDPVKNHYSSAIIHSTQKQLLYSRIRGSHAIIRFLQKTIRGLLWLLSSRTHPHELTSLLQTITARVNSQNSTIDFRHQKKFEFWAKKYGFPLHPPTSSKDTIINLTDIKFSDPQTSLLMKGLTFRLPRESDPLYTISCIESALQHQSHTDKFRIRSFIASKLQSTPRKSSLNLRCNNQDITALKSLKAQHDILITKSDKGSQTYQRHHFRPVSNFHLQYFRCPLHIQPAKDPQARHPPQAHCCLPPSPAFPLAKYLCTLLKPLVSSHNIHSVKDPTDFISRLRNIPRSDCLAMSTFDVTSLFLCLPHSLIIEGLKQLLLSSTFPTNEQQVILDLFNICLALDTLEFHGSFFIQTRGSPMGSPLSTVVAEIVMSNLDRWILSQNYLGIELWTRYVDDIFCLQCETDHLPILNALNSYNPDLHVLIINTEHTFHTTIYRKLNSAPSYLHFKSHAPISHKITTVKTISKRIYTHCSLDCFKKNEKRIVYNHLSSAGYPHDFIRQHFYSPNSAKTVLPPYKDLCVLPVTSEKLVDLSAPDYLNTAATYAPMTASLSYASTSQNFTTRSIWTALRHRYLIAGELSFTAIMAYCYIVGRDLLPPKDGSRKAIKMPYDPENHTKMLCGEDPTCTFCNSKLKNEITHYIFDCSALKEEPLCSKLGNSVLHFHQ</sequence>
<dbReference type="Proteomes" id="UP001235939">
    <property type="component" value="Chromosome 15"/>
</dbReference>
<gene>
    <name evidence="2" type="ORF">LAZ67_15003050</name>
</gene>
<dbReference type="PANTHER" id="PTHR21301:SF10">
    <property type="entry name" value="REVERSE TRANSCRIPTASE DOMAIN-CONTAINING PROTEIN"/>
    <property type="match status" value="1"/>
</dbReference>